<dbReference type="Proteomes" id="UP000321595">
    <property type="component" value="Chromosome"/>
</dbReference>
<sequence>MKKMIALLLLSTMAFGCKSSDMDKMADDANASMEAEANAAAEQAEADAKAAAEEAVKVDVVDTAISAGTFTTLVSALTAAELVEALKGEGPFTVFAPTDEAFAKLPEGTVEELLKAENKDQLVNILKFHVVPARVMAADVTTMEADTLAGTKVNVVVAEDGTVTYQGANVVKTDIDCTNGVIHVIDTVAMPPAEGQAAN</sequence>
<gene>
    <name evidence="3" type="ORF">FRD01_23825</name>
</gene>
<dbReference type="AlphaFoldDB" id="A0A5B8XX43"/>
<reference evidence="3 4" key="1">
    <citation type="submission" date="2019-08" db="EMBL/GenBank/DDBJ databases">
        <authorList>
            <person name="Liang Q."/>
        </authorList>
    </citation>
    <scope>NUCLEOTIDE SEQUENCE [LARGE SCALE GENOMIC DNA]</scope>
    <source>
        <strain evidence="3 4">V1718</strain>
    </source>
</reference>
<dbReference type="InterPro" id="IPR036378">
    <property type="entry name" value="FAS1_dom_sf"/>
</dbReference>
<dbReference type="PANTHER" id="PTHR10900:SF77">
    <property type="entry name" value="FI19380P1"/>
    <property type="match status" value="1"/>
</dbReference>
<dbReference type="PROSITE" id="PS51257">
    <property type="entry name" value="PROKAR_LIPOPROTEIN"/>
    <property type="match status" value="1"/>
</dbReference>
<accession>A0A5B8XX43</accession>
<protein>
    <submittedName>
        <fullName evidence="3">Fasciclin domain-containing protein</fullName>
    </submittedName>
</protein>
<dbReference type="Pfam" id="PF02469">
    <property type="entry name" value="Fasciclin"/>
    <property type="match status" value="1"/>
</dbReference>
<keyword evidence="1" id="KW-0732">Signal</keyword>
<dbReference type="Gene3D" id="2.30.180.10">
    <property type="entry name" value="FAS1 domain"/>
    <property type="match status" value="1"/>
</dbReference>
<evidence type="ECO:0000313" key="4">
    <source>
        <dbReference type="Proteomes" id="UP000321595"/>
    </source>
</evidence>
<keyword evidence="4" id="KW-1185">Reference proteome</keyword>
<evidence type="ECO:0000259" key="2">
    <source>
        <dbReference type="PROSITE" id="PS50213"/>
    </source>
</evidence>
<feature type="signal peptide" evidence="1">
    <location>
        <begin position="1"/>
        <end position="19"/>
    </location>
</feature>
<evidence type="ECO:0000256" key="1">
    <source>
        <dbReference type="SAM" id="SignalP"/>
    </source>
</evidence>
<feature type="domain" description="FAS1" evidence="2">
    <location>
        <begin position="57"/>
        <end position="189"/>
    </location>
</feature>
<dbReference type="SUPFAM" id="SSF82153">
    <property type="entry name" value="FAS1 domain"/>
    <property type="match status" value="1"/>
</dbReference>
<dbReference type="KEGG" id="bbae:FRD01_23825"/>
<name>A0A5B8XX43_9DELT</name>
<dbReference type="InterPro" id="IPR000782">
    <property type="entry name" value="FAS1_domain"/>
</dbReference>
<dbReference type="SMART" id="SM00554">
    <property type="entry name" value="FAS1"/>
    <property type="match status" value="1"/>
</dbReference>
<organism evidence="3 4">
    <name type="scientific">Microvenator marinus</name>
    <dbReference type="NCBI Taxonomy" id="2600177"/>
    <lineage>
        <taxon>Bacteria</taxon>
        <taxon>Deltaproteobacteria</taxon>
        <taxon>Bradymonadales</taxon>
        <taxon>Microvenatoraceae</taxon>
        <taxon>Microvenator</taxon>
    </lineage>
</organism>
<proteinExistence type="predicted"/>
<dbReference type="InterPro" id="IPR050904">
    <property type="entry name" value="Adhesion/Biosynth-related"/>
</dbReference>
<dbReference type="GO" id="GO:0005615">
    <property type="term" value="C:extracellular space"/>
    <property type="evidence" value="ECO:0007669"/>
    <property type="project" value="TreeGrafter"/>
</dbReference>
<dbReference type="EMBL" id="CP042467">
    <property type="protein sequence ID" value="QED30205.1"/>
    <property type="molecule type" value="Genomic_DNA"/>
</dbReference>
<dbReference type="FunFam" id="2.30.180.10:FF:000019">
    <property type="entry name" value="Cell surface lipoprotein"/>
    <property type="match status" value="1"/>
</dbReference>
<dbReference type="PROSITE" id="PS50213">
    <property type="entry name" value="FAS1"/>
    <property type="match status" value="1"/>
</dbReference>
<dbReference type="OrthoDB" id="9800666at2"/>
<dbReference type="PANTHER" id="PTHR10900">
    <property type="entry name" value="PERIOSTIN-RELATED"/>
    <property type="match status" value="1"/>
</dbReference>
<feature type="chain" id="PRO_5022970888" evidence="1">
    <location>
        <begin position="20"/>
        <end position="199"/>
    </location>
</feature>
<evidence type="ECO:0000313" key="3">
    <source>
        <dbReference type="EMBL" id="QED30205.1"/>
    </source>
</evidence>